<dbReference type="PANTHER" id="PTHR12455:SF0">
    <property type="entry name" value="NUCLEOLAR COMPLEX PROTEIN 4 HOMOLOG"/>
    <property type="match status" value="1"/>
</dbReference>
<evidence type="ECO:0000256" key="1">
    <source>
        <dbReference type="SAM" id="Phobius"/>
    </source>
</evidence>
<dbReference type="GO" id="GO:0042254">
    <property type="term" value="P:ribosome biogenesis"/>
    <property type="evidence" value="ECO:0007669"/>
    <property type="project" value="InterPro"/>
</dbReference>
<dbReference type="PaxDb" id="4097-A0A1S3Z1U2"/>
<dbReference type="OMA" id="ACYLCFF"/>
<keyword evidence="1" id="KW-0472">Membrane</keyword>
<dbReference type="AlphaFoldDB" id="A0A1S3Z1U2"/>
<dbReference type="PANTHER" id="PTHR12455">
    <property type="entry name" value="NUCLEOLAR COMPLEX PROTEIN 4"/>
    <property type="match status" value="1"/>
</dbReference>
<feature type="transmembrane region" description="Helical" evidence="1">
    <location>
        <begin position="146"/>
        <end position="163"/>
    </location>
</feature>
<organism evidence="2">
    <name type="scientific">Nicotiana tabacum</name>
    <name type="common">Common tobacco</name>
    <dbReference type="NCBI Taxonomy" id="4097"/>
    <lineage>
        <taxon>Eukaryota</taxon>
        <taxon>Viridiplantae</taxon>
        <taxon>Streptophyta</taxon>
        <taxon>Embryophyta</taxon>
        <taxon>Tracheophyta</taxon>
        <taxon>Spermatophyta</taxon>
        <taxon>Magnoliopsida</taxon>
        <taxon>eudicotyledons</taxon>
        <taxon>Gunneridae</taxon>
        <taxon>Pentapetalae</taxon>
        <taxon>asterids</taxon>
        <taxon>lamiids</taxon>
        <taxon>Solanales</taxon>
        <taxon>Solanaceae</taxon>
        <taxon>Nicotianoideae</taxon>
        <taxon>Nicotianeae</taxon>
        <taxon>Nicotiana</taxon>
    </lineage>
</organism>
<protein>
    <submittedName>
        <fullName evidence="2">Uncharacterized protein</fullName>
    </submittedName>
</protein>
<reference evidence="2" key="1">
    <citation type="submission" date="2025-08" db="UniProtKB">
        <authorList>
            <consortium name="RefSeq"/>
        </authorList>
    </citation>
    <scope>IDENTIFICATION</scope>
</reference>
<dbReference type="OrthoDB" id="10263185at2759"/>
<sequence>MASSTLSKKQKKRDKYSLAELKTLGHQLLSSRAHVNNLPLLLSFITPTTRPQYALESLLSLQSFFTPLLPQLPSSSVSSSDSQNDPEFIYRIWVRSKFDDFVQSLLDIAICSQSDEALREVVLDTLMEFVKVGNGGKFHSAIYHRLLHIFVSYSLFGWWLPIIS</sequence>
<dbReference type="STRING" id="4097.A0A1S3Z1U2"/>
<dbReference type="RefSeq" id="XP_016458375.1">
    <property type="nucleotide sequence ID" value="XM_016602889.1"/>
</dbReference>
<dbReference type="KEGG" id="nta:107782057"/>
<dbReference type="InterPro" id="IPR027193">
    <property type="entry name" value="Noc4"/>
</dbReference>
<proteinExistence type="predicted"/>
<evidence type="ECO:0000313" key="2">
    <source>
        <dbReference type="RefSeq" id="XP_016458375.1"/>
    </source>
</evidence>
<keyword evidence="1" id="KW-1133">Transmembrane helix</keyword>
<accession>A0A1S3Z1U2</accession>
<name>A0A1S3Z1U2_TOBAC</name>
<gene>
    <name evidence="2" type="primary">LOC107782057</name>
</gene>
<keyword evidence="1" id="KW-0812">Transmembrane</keyword>